<dbReference type="AlphaFoldDB" id="A0A086KK60"/>
<dbReference type="VEuPathDB" id="ToxoDB:TGFOU_366310"/>
<organism evidence="2 3">
    <name type="scientific">Toxoplasma gondii FOU</name>
    <dbReference type="NCBI Taxonomy" id="943167"/>
    <lineage>
        <taxon>Eukaryota</taxon>
        <taxon>Sar</taxon>
        <taxon>Alveolata</taxon>
        <taxon>Apicomplexa</taxon>
        <taxon>Conoidasida</taxon>
        <taxon>Coccidia</taxon>
        <taxon>Eucoccidiorida</taxon>
        <taxon>Eimeriorina</taxon>
        <taxon>Sarcocystidae</taxon>
        <taxon>Toxoplasma</taxon>
    </lineage>
</organism>
<proteinExistence type="predicted"/>
<dbReference type="EMBL" id="AEYH02001965">
    <property type="protein sequence ID" value="KFG44778.1"/>
    <property type="molecule type" value="Genomic_DNA"/>
</dbReference>
<feature type="non-terminal residue" evidence="2">
    <location>
        <position position="1"/>
    </location>
</feature>
<feature type="compositionally biased region" description="Basic and acidic residues" evidence="1">
    <location>
        <begin position="1"/>
        <end position="12"/>
    </location>
</feature>
<protein>
    <submittedName>
        <fullName evidence="2">Uncharacterized protein</fullName>
    </submittedName>
</protein>
<feature type="compositionally biased region" description="Basic and acidic residues" evidence="1">
    <location>
        <begin position="22"/>
        <end position="31"/>
    </location>
</feature>
<comment type="caution">
    <text evidence="2">The sequence shown here is derived from an EMBL/GenBank/DDBJ whole genome shotgun (WGS) entry which is preliminary data.</text>
</comment>
<evidence type="ECO:0000313" key="3">
    <source>
        <dbReference type="Proteomes" id="UP000028838"/>
    </source>
</evidence>
<evidence type="ECO:0000256" key="1">
    <source>
        <dbReference type="SAM" id="MobiDB-lite"/>
    </source>
</evidence>
<accession>A0A086KK60</accession>
<gene>
    <name evidence="2" type="ORF">TGFOU_366310</name>
</gene>
<evidence type="ECO:0000313" key="2">
    <source>
        <dbReference type="EMBL" id="KFG44778.1"/>
    </source>
</evidence>
<feature type="region of interest" description="Disordered" evidence="1">
    <location>
        <begin position="1"/>
        <end position="79"/>
    </location>
</feature>
<sequence length="79" mass="8879">AGPFRRPRDSDGRLPVSPLPTSRREKSEKRTPKWLPLKMQVGSMKRGSLRPQWLSPPSEAKSRPPRGGRLLAPSARPRS</sequence>
<name>A0A086KK60_TOXGO</name>
<reference evidence="2 3" key="1">
    <citation type="submission" date="2014-07" db="EMBL/GenBank/DDBJ databases">
        <authorList>
            <person name="Sibley D."/>
            <person name="Venepally P."/>
            <person name="Karamycheva S."/>
            <person name="Hadjithomas M."/>
            <person name="Khan A."/>
            <person name="Brunk B."/>
            <person name="Roos D."/>
            <person name="Caler E."/>
            <person name="Lorenzi H."/>
        </authorList>
    </citation>
    <scope>NUCLEOTIDE SEQUENCE [LARGE SCALE GENOMIC DNA]</scope>
    <source>
        <strain evidence="2 3">FOU</strain>
    </source>
</reference>
<dbReference type="Proteomes" id="UP000028838">
    <property type="component" value="Unassembled WGS sequence"/>
</dbReference>